<organism evidence="2">
    <name type="scientific">Tanacetum cinerariifolium</name>
    <name type="common">Dalmatian daisy</name>
    <name type="synonym">Chrysanthemum cinerariifolium</name>
    <dbReference type="NCBI Taxonomy" id="118510"/>
    <lineage>
        <taxon>Eukaryota</taxon>
        <taxon>Viridiplantae</taxon>
        <taxon>Streptophyta</taxon>
        <taxon>Embryophyta</taxon>
        <taxon>Tracheophyta</taxon>
        <taxon>Spermatophyta</taxon>
        <taxon>Magnoliopsida</taxon>
        <taxon>eudicotyledons</taxon>
        <taxon>Gunneridae</taxon>
        <taxon>Pentapetalae</taxon>
        <taxon>asterids</taxon>
        <taxon>campanulids</taxon>
        <taxon>Asterales</taxon>
        <taxon>Asteraceae</taxon>
        <taxon>Asteroideae</taxon>
        <taxon>Anthemideae</taxon>
        <taxon>Anthemidinae</taxon>
        <taxon>Tanacetum</taxon>
    </lineage>
</organism>
<evidence type="ECO:0000313" key="2">
    <source>
        <dbReference type="EMBL" id="GEW68856.1"/>
    </source>
</evidence>
<dbReference type="AlphaFoldDB" id="A0A699GY62"/>
<feature type="region of interest" description="Disordered" evidence="1">
    <location>
        <begin position="191"/>
        <end position="239"/>
    </location>
</feature>
<dbReference type="EMBL" id="BKCJ010069346">
    <property type="protein sequence ID" value="GEW68856.1"/>
    <property type="molecule type" value="Genomic_DNA"/>
</dbReference>
<comment type="caution">
    <text evidence="2">The sequence shown here is derived from an EMBL/GenBank/DDBJ whole genome shotgun (WGS) entry which is preliminary data.</text>
</comment>
<reference evidence="2" key="1">
    <citation type="journal article" date="2019" name="Sci. Rep.">
        <title>Draft genome of Tanacetum cinerariifolium, the natural source of mosquito coil.</title>
        <authorList>
            <person name="Yamashiro T."/>
            <person name="Shiraishi A."/>
            <person name="Satake H."/>
            <person name="Nakayama K."/>
        </authorList>
    </citation>
    <scope>NUCLEOTIDE SEQUENCE</scope>
</reference>
<gene>
    <name evidence="2" type="ORF">Tci_240832</name>
</gene>
<sequence length="373" mass="42874">MYGIFLFFSFTPLSSFKKDLKGTCIENGFKQAFMSLFGQDDDTFSSTMLLNVDQLQKQLDKDEFQEDGSMAAFWVINIQFQKFIDSQFTLDYDSQMADKYFAEYTEIEVKQFRETLLQHMRNVKKFVAERTCHQRQYDRRVNKRQMQDGTKFGKHNTSSWSCNDTDANDADIRLIYNEEPMAEEVNLRVKIQSHKTRNSNKPVEQKSRTQKPSKQIFTRHRFSPNKSSAMYEKTSPRSGLRWQPTGKIIETVGLRRIPTRKLLDSCSGKVDNELSHGSNVDISKIHACKQTLDLSAGTSLNDQKKQRIDLCTELESLFGPFFDEYLNGENQVVSKSFVVTTADASDKRQQQPDSTLSTSTLATTVTADGNFDL</sequence>
<proteinExistence type="predicted"/>
<evidence type="ECO:0000256" key="1">
    <source>
        <dbReference type="SAM" id="MobiDB-lite"/>
    </source>
</evidence>
<protein>
    <submittedName>
        <fullName evidence="2">Uncharacterized protein</fullName>
    </submittedName>
</protein>
<accession>A0A699GY62</accession>
<name>A0A699GY62_TANCI</name>